<dbReference type="STRING" id="651561.BBI00_11290"/>
<dbReference type="EMBL" id="MAYG01000001">
    <property type="protein sequence ID" value="OCA74879.1"/>
    <property type="molecule type" value="Genomic_DNA"/>
</dbReference>
<sequence length="266" mass="31533">MILGVYWYFKFPEHLYHFKFFRFLPGYGGHADNPAELETKVEVKNTGDILTKLEDLKAQFPRTYLHIHICNNRLVISTGDHMLFDYNFQFAVEIEALLIRENAILLDSRTPIEIQSTKVFRPENQEYETIEHRFIQMVGSDFKRNNAENYSVRIDCNLPLTDKSALIEDLAQICKEENINVFYYHDADFNNHCNLMLFFTNGRQEKDSIQKVHINSFGSKVRHLTEKYPLLHFGHIEGFKYYPVHNTHVRLMVDEDYILNEKQNPF</sequence>
<comment type="caution">
    <text evidence="1">The sequence shown here is derived from an EMBL/GenBank/DDBJ whole genome shotgun (WGS) entry which is preliminary data.</text>
</comment>
<gene>
    <name evidence="1" type="ORF">BBI00_11290</name>
</gene>
<dbReference type="Proteomes" id="UP000093432">
    <property type="component" value="Unassembled WGS sequence"/>
</dbReference>
<evidence type="ECO:0000313" key="1">
    <source>
        <dbReference type="EMBL" id="OCA74879.1"/>
    </source>
</evidence>
<organism evidence="1 2">
    <name type="scientific">Chryseobacterium arthrosphaerae</name>
    <dbReference type="NCBI Taxonomy" id="651561"/>
    <lineage>
        <taxon>Bacteria</taxon>
        <taxon>Pseudomonadati</taxon>
        <taxon>Bacteroidota</taxon>
        <taxon>Flavobacteriia</taxon>
        <taxon>Flavobacteriales</taxon>
        <taxon>Weeksellaceae</taxon>
        <taxon>Chryseobacterium group</taxon>
        <taxon>Chryseobacterium</taxon>
    </lineage>
</organism>
<evidence type="ECO:0000313" key="2">
    <source>
        <dbReference type="Proteomes" id="UP000093432"/>
    </source>
</evidence>
<name>A0A1B8ZTI2_9FLAO</name>
<accession>A0A1B8ZTI2</accession>
<proteinExistence type="predicted"/>
<dbReference type="RefSeq" id="WP_065398862.1">
    <property type="nucleotide sequence ID" value="NZ_MAYG01000001.1"/>
</dbReference>
<dbReference type="OrthoDB" id="1269458at2"/>
<dbReference type="AlphaFoldDB" id="A0A1B8ZTI2"/>
<reference evidence="2" key="1">
    <citation type="submission" date="2016-07" db="EMBL/GenBank/DDBJ databases">
        <authorList>
            <person name="Florea S."/>
            <person name="Webb J.S."/>
            <person name="Jaromczyk J."/>
            <person name="Schardl C.L."/>
        </authorList>
    </citation>
    <scope>NUCLEOTIDE SEQUENCE [LARGE SCALE GENOMIC DNA]</scope>
    <source>
        <strain evidence="2">CC-VM-7</strain>
    </source>
</reference>
<protein>
    <submittedName>
        <fullName evidence="1">Uncharacterized protein</fullName>
    </submittedName>
</protein>